<sequence>MSNVGDVVYGDLPVYSNMPHAFLYWIYCLRIARHLPQKVIISTANQRHSLTKVADMQLGTGATADSPSADEQLQRQHNSSSGATTWNGQALPMGRSFQHSEQELT</sequence>
<accession>A0A6A4RYX9</accession>
<feature type="compositionally biased region" description="Polar residues" evidence="1">
    <location>
        <begin position="63"/>
        <end position="88"/>
    </location>
</feature>
<feature type="region of interest" description="Disordered" evidence="1">
    <location>
        <begin position="58"/>
        <end position="105"/>
    </location>
</feature>
<reference evidence="2 3" key="1">
    <citation type="submission" date="2019-06" db="EMBL/GenBank/DDBJ databases">
        <title>Draft genomes of female and male turbot (Scophthalmus maximus).</title>
        <authorList>
            <person name="Xu H."/>
            <person name="Xu X.-W."/>
            <person name="Shao C."/>
            <person name="Chen S."/>
        </authorList>
    </citation>
    <scope>NUCLEOTIDE SEQUENCE [LARGE SCALE GENOMIC DNA]</scope>
    <source>
        <strain evidence="2">Ysfricsl-2016a</strain>
        <tissue evidence="2">Blood</tissue>
    </source>
</reference>
<evidence type="ECO:0000313" key="2">
    <source>
        <dbReference type="EMBL" id="KAF0025118.1"/>
    </source>
</evidence>
<dbReference type="AlphaFoldDB" id="A0A6A4RYX9"/>
<proteinExistence type="predicted"/>
<evidence type="ECO:0000313" key="3">
    <source>
        <dbReference type="Proteomes" id="UP000438429"/>
    </source>
</evidence>
<comment type="caution">
    <text evidence="2">The sequence shown here is derived from an EMBL/GenBank/DDBJ whole genome shotgun (WGS) entry which is preliminary data.</text>
</comment>
<gene>
    <name evidence="2" type="ORF">F2P81_021999</name>
</gene>
<name>A0A6A4RYX9_SCOMX</name>
<protein>
    <submittedName>
        <fullName evidence="2">Uncharacterized protein</fullName>
    </submittedName>
</protein>
<organism evidence="2 3">
    <name type="scientific">Scophthalmus maximus</name>
    <name type="common">Turbot</name>
    <name type="synonym">Psetta maxima</name>
    <dbReference type="NCBI Taxonomy" id="52904"/>
    <lineage>
        <taxon>Eukaryota</taxon>
        <taxon>Metazoa</taxon>
        <taxon>Chordata</taxon>
        <taxon>Craniata</taxon>
        <taxon>Vertebrata</taxon>
        <taxon>Euteleostomi</taxon>
        <taxon>Actinopterygii</taxon>
        <taxon>Neopterygii</taxon>
        <taxon>Teleostei</taxon>
        <taxon>Neoteleostei</taxon>
        <taxon>Acanthomorphata</taxon>
        <taxon>Carangaria</taxon>
        <taxon>Pleuronectiformes</taxon>
        <taxon>Pleuronectoidei</taxon>
        <taxon>Scophthalmidae</taxon>
        <taxon>Scophthalmus</taxon>
    </lineage>
</organism>
<evidence type="ECO:0000256" key="1">
    <source>
        <dbReference type="SAM" id="MobiDB-lite"/>
    </source>
</evidence>
<dbReference type="EMBL" id="VEVO01000020">
    <property type="protein sequence ID" value="KAF0025118.1"/>
    <property type="molecule type" value="Genomic_DNA"/>
</dbReference>
<dbReference type="Proteomes" id="UP000438429">
    <property type="component" value="Unassembled WGS sequence"/>
</dbReference>